<evidence type="ECO:0000256" key="1">
    <source>
        <dbReference type="SAM" id="Phobius"/>
    </source>
</evidence>
<organism evidence="2 3">
    <name type="scientific">Canna indica</name>
    <name type="common">Indian-shot</name>
    <dbReference type="NCBI Taxonomy" id="4628"/>
    <lineage>
        <taxon>Eukaryota</taxon>
        <taxon>Viridiplantae</taxon>
        <taxon>Streptophyta</taxon>
        <taxon>Embryophyta</taxon>
        <taxon>Tracheophyta</taxon>
        <taxon>Spermatophyta</taxon>
        <taxon>Magnoliopsida</taxon>
        <taxon>Liliopsida</taxon>
        <taxon>Zingiberales</taxon>
        <taxon>Cannaceae</taxon>
        <taxon>Canna</taxon>
    </lineage>
</organism>
<keyword evidence="1" id="KW-0812">Transmembrane</keyword>
<gene>
    <name evidence="2" type="ORF">Cni_G03228</name>
</gene>
<protein>
    <submittedName>
        <fullName evidence="2">Sugar phosphate/phosphate translocator</fullName>
    </submittedName>
</protein>
<proteinExistence type="predicted"/>
<keyword evidence="3" id="KW-1185">Reference proteome</keyword>
<feature type="transmembrane region" description="Helical" evidence="1">
    <location>
        <begin position="21"/>
        <end position="40"/>
    </location>
</feature>
<accession>A0AAQ3Q363</accession>
<dbReference type="EMBL" id="CP136890">
    <property type="protein sequence ID" value="WOK94524.1"/>
    <property type="molecule type" value="Genomic_DNA"/>
</dbReference>
<dbReference type="AlphaFoldDB" id="A0AAQ3Q363"/>
<evidence type="ECO:0000313" key="2">
    <source>
        <dbReference type="EMBL" id="WOK94524.1"/>
    </source>
</evidence>
<dbReference type="Proteomes" id="UP001327560">
    <property type="component" value="Chromosome 1"/>
</dbReference>
<evidence type="ECO:0000313" key="3">
    <source>
        <dbReference type="Proteomes" id="UP001327560"/>
    </source>
</evidence>
<sequence>MARPDSMSGVSRSNSAPSPTSLYYVAPCCMALRLVPWALVELPILRDKASFCPDIIVFSTNSCTFTLNLVVFLFV</sequence>
<feature type="transmembrane region" description="Helical" evidence="1">
    <location>
        <begin position="55"/>
        <end position="74"/>
    </location>
</feature>
<name>A0AAQ3Q363_9LILI</name>
<reference evidence="2 3" key="1">
    <citation type="submission" date="2023-10" db="EMBL/GenBank/DDBJ databases">
        <title>Chromosome-scale genome assembly provides insights into flower coloration mechanisms of Canna indica.</title>
        <authorList>
            <person name="Li C."/>
        </authorList>
    </citation>
    <scope>NUCLEOTIDE SEQUENCE [LARGE SCALE GENOMIC DNA]</scope>
    <source>
        <tissue evidence="2">Flower</tissue>
    </source>
</reference>
<keyword evidence="1" id="KW-1133">Transmembrane helix</keyword>
<keyword evidence="1" id="KW-0472">Membrane</keyword>